<accession>A0A2P5C390</accession>
<feature type="non-terminal residue" evidence="1">
    <location>
        <position position="1"/>
    </location>
</feature>
<gene>
    <name evidence="1" type="ORF">PanWU01x14_187230</name>
</gene>
<protein>
    <submittedName>
        <fullName evidence="1">Uncharacterized protein</fullName>
    </submittedName>
</protein>
<reference evidence="2" key="1">
    <citation type="submission" date="2016-06" db="EMBL/GenBank/DDBJ databases">
        <title>Parallel loss of symbiosis genes in relatives of nitrogen-fixing non-legume Parasponia.</title>
        <authorList>
            <person name="Van Velzen R."/>
            <person name="Holmer R."/>
            <person name="Bu F."/>
            <person name="Rutten L."/>
            <person name="Van Zeijl A."/>
            <person name="Liu W."/>
            <person name="Santuari L."/>
            <person name="Cao Q."/>
            <person name="Sharma T."/>
            <person name="Shen D."/>
            <person name="Roswanjaya Y."/>
            <person name="Wardhani T."/>
            <person name="Kalhor M.S."/>
            <person name="Jansen J."/>
            <person name="Van den Hoogen J."/>
            <person name="Gungor B."/>
            <person name="Hartog M."/>
            <person name="Hontelez J."/>
            <person name="Verver J."/>
            <person name="Yang W.-C."/>
            <person name="Schijlen E."/>
            <person name="Repin R."/>
            <person name="Schilthuizen M."/>
            <person name="Schranz E."/>
            <person name="Heidstra R."/>
            <person name="Miyata K."/>
            <person name="Fedorova E."/>
            <person name="Kohlen W."/>
            <person name="Bisseling T."/>
            <person name="Smit S."/>
            <person name="Geurts R."/>
        </authorList>
    </citation>
    <scope>NUCLEOTIDE SEQUENCE [LARGE SCALE GENOMIC DNA]</scope>
    <source>
        <strain evidence="2">cv. WU1-14</strain>
    </source>
</reference>
<proteinExistence type="predicted"/>
<dbReference type="EMBL" id="JXTB01000182">
    <property type="protein sequence ID" value="PON55543.1"/>
    <property type="molecule type" value="Genomic_DNA"/>
</dbReference>
<dbReference type="OrthoDB" id="10579464at2759"/>
<comment type="caution">
    <text evidence="1">The sequence shown here is derived from an EMBL/GenBank/DDBJ whole genome shotgun (WGS) entry which is preliminary data.</text>
</comment>
<dbReference type="Proteomes" id="UP000237105">
    <property type="component" value="Unassembled WGS sequence"/>
</dbReference>
<keyword evidence="2" id="KW-1185">Reference proteome</keyword>
<name>A0A2P5C390_PARAD</name>
<organism evidence="1 2">
    <name type="scientific">Parasponia andersonii</name>
    <name type="common">Sponia andersonii</name>
    <dbReference type="NCBI Taxonomy" id="3476"/>
    <lineage>
        <taxon>Eukaryota</taxon>
        <taxon>Viridiplantae</taxon>
        <taxon>Streptophyta</taxon>
        <taxon>Embryophyta</taxon>
        <taxon>Tracheophyta</taxon>
        <taxon>Spermatophyta</taxon>
        <taxon>Magnoliopsida</taxon>
        <taxon>eudicotyledons</taxon>
        <taxon>Gunneridae</taxon>
        <taxon>Pentapetalae</taxon>
        <taxon>rosids</taxon>
        <taxon>fabids</taxon>
        <taxon>Rosales</taxon>
        <taxon>Cannabaceae</taxon>
        <taxon>Parasponia</taxon>
    </lineage>
</organism>
<evidence type="ECO:0000313" key="1">
    <source>
        <dbReference type="EMBL" id="PON55543.1"/>
    </source>
</evidence>
<sequence length="124" mass="14202">LDRSSTFIICRIEFTEHPQEARLRTLSTPNLVSIYDSDTFLHGEFHQEMVHGKDHLDHAKSRLPYDGIIGRLLLYQQEVDHLSNLCRGVIDYEQELDGPLNLDIFSTESIELCLGVSHINIAEP</sequence>
<dbReference type="AlphaFoldDB" id="A0A2P5C390"/>
<evidence type="ECO:0000313" key="2">
    <source>
        <dbReference type="Proteomes" id="UP000237105"/>
    </source>
</evidence>